<dbReference type="AlphaFoldDB" id="A0A315XXP8"/>
<dbReference type="NCBIfam" id="NF001095">
    <property type="entry name" value="PRK00124.1"/>
    <property type="match status" value="1"/>
</dbReference>
<proteinExistence type="inferred from homology"/>
<dbReference type="STRING" id="1265.SAMN02910280_1301"/>
<reference evidence="3 4" key="1">
    <citation type="submission" date="2018-05" db="EMBL/GenBank/DDBJ databases">
        <title>The Hungate 1000. A catalogue of reference genomes from the rumen microbiome.</title>
        <authorList>
            <person name="Kelly W."/>
        </authorList>
    </citation>
    <scope>NUCLEOTIDE SEQUENCE [LARGE SCALE GENOMIC DNA]</scope>
    <source>
        <strain evidence="3 4">SAb67</strain>
    </source>
</reference>
<name>A0A315XXP8_RUMFL</name>
<dbReference type="OrthoDB" id="9798918at2"/>
<sequence length="149" mass="16214">MRIFIDADGCPVVDITVRTALRYGAECTIICDTAHAIQREGAETIVVDKGADSADFRLVNLVGAGDIAVTQDYGLAAMCLSRRAIVLDQDGRLYTEENISGLLEFRAVSAKIRRSGGRTKGKPKRSAQQDRDFEAALIRSLSSDKAHEQ</sequence>
<evidence type="ECO:0000256" key="1">
    <source>
        <dbReference type="ARBA" id="ARBA00008522"/>
    </source>
</evidence>
<dbReference type="Proteomes" id="UP000245720">
    <property type="component" value="Unassembled WGS sequence"/>
</dbReference>
<dbReference type="Pfam" id="PF02639">
    <property type="entry name" value="DUF188"/>
    <property type="match status" value="1"/>
</dbReference>
<organism evidence="3 4">
    <name type="scientific">Ruminococcus flavefaciens</name>
    <dbReference type="NCBI Taxonomy" id="1265"/>
    <lineage>
        <taxon>Bacteria</taxon>
        <taxon>Bacillati</taxon>
        <taxon>Bacillota</taxon>
        <taxon>Clostridia</taxon>
        <taxon>Eubacteriales</taxon>
        <taxon>Oscillospiraceae</taxon>
        <taxon>Ruminococcus</taxon>
    </lineage>
</organism>
<dbReference type="RefSeq" id="WP_109726929.1">
    <property type="nucleotide sequence ID" value="NZ_QGDI01000008.1"/>
</dbReference>
<dbReference type="PANTHER" id="PTHR35146">
    <property type="entry name" value="UPF0178 PROTEIN YAII"/>
    <property type="match status" value="1"/>
</dbReference>
<dbReference type="InterPro" id="IPR003791">
    <property type="entry name" value="UPF0178"/>
</dbReference>
<dbReference type="HAMAP" id="MF_00489">
    <property type="entry name" value="UPF0178"/>
    <property type="match status" value="1"/>
</dbReference>
<evidence type="ECO:0000313" key="4">
    <source>
        <dbReference type="Proteomes" id="UP000245720"/>
    </source>
</evidence>
<comment type="caution">
    <text evidence="3">The sequence shown here is derived from an EMBL/GenBank/DDBJ whole genome shotgun (WGS) entry which is preliminary data.</text>
</comment>
<gene>
    <name evidence="3" type="ORF">IE37_02175</name>
</gene>
<accession>A0A315XXP8</accession>
<dbReference type="EMBL" id="QGDI01000008">
    <property type="protein sequence ID" value="PWJ11910.1"/>
    <property type="molecule type" value="Genomic_DNA"/>
</dbReference>
<evidence type="ECO:0000313" key="3">
    <source>
        <dbReference type="EMBL" id="PWJ11910.1"/>
    </source>
</evidence>
<comment type="similarity">
    <text evidence="1 2">Belongs to the UPF0178 family.</text>
</comment>
<protein>
    <recommendedName>
        <fullName evidence="2">UPF0178 protein IE37_02175</fullName>
    </recommendedName>
</protein>
<dbReference type="PANTHER" id="PTHR35146:SF1">
    <property type="entry name" value="UPF0178 PROTEIN YAII"/>
    <property type="match status" value="1"/>
</dbReference>
<evidence type="ECO:0000256" key="2">
    <source>
        <dbReference type="HAMAP-Rule" id="MF_00489"/>
    </source>
</evidence>